<dbReference type="PROSITE" id="PS51819">
    <property type="entry name" value="VOC"/>
    <property type="match status" value="1"/>
</dbReference>
<dbReference type="SUPFAM" id="SSF54593">
    <property type="entry name" value="Glyoxalase/Bleomycin resistance protein/Dihydroxybiphenyl dioxygenase"/>
    <property type="match status" value="1"/>
</dbReference>
<dbReference type="InterPro" id="IPR024747">
    <property type="entry name" value="Pyridox_Oxase-rel"/>
</dbReference>
<protein>
    <submittedName>
        <fullName evidence="2">Nitroimidazol reductase NimA-like FMN-containing flavoprotein (Pyridoxamine 5'-phosphate oxidase superfamily)</fullName>
    </submittedName>
</protein>
<dbReference type="InterPro" id="IPR029068">
    <property type="entry name" value="Glyas_Bleomycin-R_OHBP_Dase"/>
</dbReference>
<evidence type="ECO:0000259" key="1">
    <source>
        <dbReference type="PROSITE" id="PS51819"/>
    </source>
</evidence>
<dbReference type="AlphaFoldDB" id="A0A2U1F8C2"/>
<dbReference type="GeneID" id="94551209"/>
<dbReference type="EMBL" id="QEKY01000013">
    <property type="protein sequence ID" value="PVZ08389.1"/>
    <property type="molecule type" value="Genomic_DNA"/>
</dbReference>
<organism evidence="2 3">
    <name type="scientific">Porphyromonas loveana</name>
    <dbReference type="NCBI Taxonomy" id="1884669"/>
    <lineage>
        <taxon>Bacteria</taxon>
        <taxon>Pseudomonadati</taxon>
        <taxon>Bacteroidota</taxon>
        <taxon>Bacteroidia</taxon>
        <taxon>Bacteroidales</taxon>
        <taxon>Porphyromonadaceae</taxon>
        <taxon>Porphyromonas</taxon>
    </lineage>
</organism>
<dbReference type="OrthoDB" id="9794935at2"/>
<gene>
    <name evidence="2" type="ORF">C7382_11342</name>
</gene>
<dbReference type="SUPFAM" id="SSF50475">
    <property type="entry name" value="FMN-binding split barrel"/>
    <property type="match status" value="1"/>
</dbReference>
<dbReference type="Gene3D" id="2.30.110.10">
    <property type="entry name" value="Electron Transport, Fmn-binding Protein, Chain A"/>
    <property type="match status" value="1"/>
</dbReference>
<sequence length="297" mass="33913">MEFNNVKSSVMQITNEECIEILDKAAAGLLALLDEDGYPYTVPVNFVYSEGCIYLHSASEFFHSNVMGESSRVGFSVILRDTIEPETFLTGYDSVLCLGQIRVVADGDERQKAVSELVLKYAKEIPNNVEHYAQEIQTFYMQTPILRLDIVCMTGKNSGTKMKVGRGDTPSQEKKVTGIGGIFFKTKDPIATRKWYEEHLGIPDTPYGYSFEWYEQKDSDRISTTVWSPFPESSDYFGDNNQEYMINYRVQNLERLAVQLREQGVTILDSVEDFEGIGRFLHILDVDARRIELWEPL</sequence>
<evidence type="ECO:0000313" key="2">
    <source>
        <dbReference type="EMBL" id="PVZ08389.1"/>
    </source>
</evidence>
<feature type="domain" description="VOC" evidence="1">
    <location>
        <begin position="178"/>
        <end position="296"/>
    </location>
</feature>
<reference evidence="2 3" key="1">
    <citation type="submission" date="2018-04" db="EMBL/GenBank/DDBJ databases">
        <title>Genomic Encyclopedia of Type Strains, Phase IV (KMG-IV): sequencing the most valuable type-strain genomes for metagenomic binning, comparative biology and taxonomic classification.</title>
        <authorList>
            <person name="Goeker M."/>
        </authorList>
    </citation>
    <scope>NUCLEOTIDE SEQUENCE [LARGE SCALE GENOMIC DNA]</scope>
    <source>
        <strain evidence="2 3">DSM 28520</strain>
    </source>
</reference>
<accession>A0A2U1F8C2</accession>
<dbReference type="InterPro" id="IPR037523">
    <property type="entry name" value="VOC_core"/>
</dbReference>
<dbReference type="InterPro" id="IPR012349">
    <property type="entry name" value="Split_barrel_FMN-bd"/>
</dbReference>
<comment type="caution">
    <text evidence="2">The sequence shown here is derived from an EMBL/GenBank/DDBJ whole genome shotgun (WGS) entry which is preliminary data.</text>
</comment>
<keyword evidence="3" id="KW-1185">Reference proteome</keyword>
<dbReference type="PANTHER" id="PTHR34071">
    <property type="entry name" value="5-NITROIMIDAZOLE ANTIBIOTICS RESISTANCE PROTEIN, NIMA-FAMILY-RELATED PROTEIN-RELATED"/>
    <property type="match status" value="1"/>
</dbReference>
<dbReference type="RefSeq" id="WP_116679744.1">
    <property type="nucleotide sequence ID" value="NZ_QEKY01000013.1"/>
</dbReference>
<name>A0A2U1F8C2_9PORP</name>
<proteinExistence type="predicted"/>
<dbReference type="Gene3D" id="3.10.180.10">
    <property type="entry name" value="2,3-Dihydroxybiphenyl 1,2-Dioxygenase, domain 1"/>
    <property type="match status" value="1"/>
</dbReference>
<dbReference type="Pfam" id="PF12900">
    <property type="entry name" value="Pyridox_ox_2"/>
    <property type="match status" value="1"/>
</dbReference>
<dbReference type="PANTHER" id="PTHR34071:SF2">
    <property type="entry name" value="FLAVIN-NUCLEOTIDE-BINDING PROTEIN"/>
    <property type="match status" value="1"/>
</dbReference>
<evidence type="ECO:0000313" key="3">
    <source>
        <dbReference type="Proteomes" id="UP000245462"/>
    </source>
</evidence>
<dbReference type="Proteomes" id="UP000245462">
    <property type="component" value="Unassembled WGS sequence"/>
</dbReference>